<evidence type="ECO:0000256" key="9">
    <source>
        <dbReference type="ARBA" id="ARBA00051693"/>
    </source>
</evidence>
<dbReference type="GO" id="GO:0004708">
    <property type="term" value="F:MAP kinase kinase activity"/>
    <property type="evidence" value="ECO:0007669"/>
    <property type="project" value="UniProtKB-EC"/>
</dbReference>
<dbReference type="Gene3D" id="1.10.510.10">
    <property type="entry name" value="Transferase(Phosphotransferase) domain 1"/>
    <property type="match status" value="1"/>
</dbReference>
<dbReference type="PROSITE" id="PS50011">
    <property type="entry name" value="PROTEIN_KINASE_DOM"/>
    <property type="match status" value="1"/>
</dbReference>
<comment type="similarity">
    <text evidence="5">Belongs to the protein kinase superfamily. STE Ser/Thr protein kinase family. MAP kinase kinase subfamily.</text>
</comment>
<organism evidence="12">
    <name type="scientific">Chromera velia CCMP2878</name>
    <dbReference type="NCBI Taxonomy" id="1169474"/>
    <lineage>
        <taxon>Eukaryota</taxon>
        <taxon>Sar</taxon>
        <taxon>Alveolata</taxon>
        <taxon>Colpodellida</taxon>
        <taxon>Chromeraceae</taxon>
        <taxon>Chromera</taxon>
    </lineage>
</organism>
<dbReference type="PhylomeDB" id="A0A0G4FEE5"/>
<accession>A0A0G4FEE5</accession>
<dbReference type="EMBL" id="CDMZ01000301">
    <property type="protein sequence ID" value="CEM11331.1"/>
    <property type="molecule type" value="Genomic_DNA"/>
</dbReference>
<dbReference type="VEuPathDB" id="CryptoDB:Cvel_16505"/>
<feature type="domain" description="Protein kinase" evidence="11">
    <location>
        <begin position="93"/>
        <end position="354"/>
    </location>
</feature>
<dbReference type="GO" id="GO:0005524">
    <property type="term" value="F:ATP binding"/>
    <property type="evidence" value="ECO:0007669"/>
    <property type="project" value="UniProtKB-KW"/>
</dbReference>
<evidence type="ECO:0000313" key="12">
    <source>
        <dbReference type="EMBL" id="CEM11331.1"/>
    </source>
</evidence>
<feature type="region of interest" description="Disordered" evidence="10">
    <location>
        <begin position="1"/>
        <end position="38"/>
    </location>
</feature>
<feature type="compositionally biased region" description="Basic and acidic residues" evidence="10">
    <location>
        <begin position="17"/>
        <end position="30"/>
    </location>
</feature>
<evidence type="ECO:0000256" key="5">
    <source>
        <dbReference type="ARBA" id="ARBA00038035"/>
    </source>
</evidence>
<evidence type="ECO:0000256" key="3">
    <source>
        <dbReference type="ARBA" id="ARBA00022777"/>
    </source>
</evidence>
<reference evidence="12" key="1">
    <citation type="submission" date="2014-11" db="EMBL/GenBank/DDBJ databases">
        <authorList>
            <person name="Otto D Thomas"/>
            <person name="Naeem Raeece"/>
        </authorList>
    </citation>
    <scope>NUCLEOTIDE SEQUENCE</scope>
</reference>
<dbReference type="PROSITE" id="PS00108">
    <property type="entry name" value="PROTEIN_KINASE_ST"/>
    <property type="match status" value="1"/>
</dbReference>
<dbReference type="Gene3D" id="3.30.200.20">
    <property type="entry name" value="Phosphorylase Kinase, domain 1"/>
    <property type="match status" value="1"/>
</dbReference>
<dbReference type="AlphaFoldDB" id="A0A0G4FEE5"/>
<dbReference type="InterPro" id="IPR011009">
    <property type="entry name" value="Kinase-like_dom_sf"/>
</dbReference>
<keyword evidence="4" id="KW-0067">ATP-binding</keyword>
<dbReference type="PANTHER" id="PTHR48013:SF9">
    <property type="entry name" value="DUAL SPECIFICITY MITOGEN-ACTIVATED PROTEIN KINASE KINASE 5"/>
    <property type="match status" value="1"/>
</dbReference>
<evidence type="ECO:0000256" key="8">
    <source>
        <dbReference type="ARBA" id="ARBA00049299"/>
    </source>
</evidence>
<evidence type="ECO:0000256" key="1">
    <source>
        <dbReference type="ARBA" id="ARBA00022679"/>
    </source>
</evidence>
<keyword evidence="1" id="KW-0808">Transferase</keyword>
<dbReference type="PANTHER" id="PTHR48013">
    <property type="entry name" value="DUAL SPECIFICITY MITOGEN-ACTIVATED PROTEIN KINASE KINASE 5-RELATED"/>
    <property type="match status" value="1"/>
</dbReference>
<name>A0A0G4FEE5_9ALVE</name>
<evidence type="ECO:0000259" key="11">
    <source>
        <dbReference type="PROSITE" id="PS50011"/>
    </source>
</evidence>
<dbReference type="SMART" id="SM00220">
    <property type="entry name" value="S_TKc"/>
    <property type="match status" value="1"/>
</dbReference>
<dbReference type="Pfam" id="PF00069">
    <property type="entry name" value="Pkinase"/>
    <property type="match status" value="1"/>
</dbReference>
<comment type="catalytic activity">
    <reaction evidence="9">
        <text>L-tyrosyl-[protein] + ATP = O-phospho-L-tyrosyl-[protein] + ADP + H(+)</text>
        <dbReference type="Rhea" id="RHEA:10596"/>
        <dbReference type="Rhea" id="RHEA-COMP:10136"/>
        <dbReference type="Rhea" id="RHEA-COMP:20101"/>
        <dbReference type="ChEBI" id="CHEBI:15378"/>
        <dbReference type="ChEBI" id="CHEBI:30616"/>
        <dbReference type="ChEBI" id="CHEBI:46858"/>
        <dbReference type="ChEBI" id="CHEBI:61978"/>
        <dbReference type="ChEBI" id="CHEBI:456216"/>
        <dbReference type="EC" id="2.7.12.2"/>
    </reaction>
</comment>
<dbReference type="SUPFAM" id="SSF56112">
    <property type="entry name" value="Protein kinase-like (PK-like)"/>
    <property type="match status" value="1"/>
</dbReference>
<keyword evidence="3" id="KW-0418">Kinase</keyword>
<sequence>MSGGLRLNFLDNEEDDRSSSDEGKGGEGRGGRSLHLLGPEDESCTFSIRDEGDLLVLKKQKDHERQFEIGTADKAPLLMGEGESVFDPKDIVCDDNRFLGRGAAGTVVKAIHAPTKTPLAVKIIKVLGHDHGRRRQLRADLGLFKNTAADCAFIVRCYAAYWEKASQSIHLVLEMMDAGSLHDLRISAEDKKMPEPELAIALFQILEGLKFLHIRKIVHRDIKPHNVLLNSEGAVKLADFGVAKLETNTAGYCDTFTGTQLYMSPERIVGEDYGTGADIWSLGLMVYELAAGKHPFPPISSVPVLFDILIHRPEPRLDPNEGFSPELCDFVAKCLVRDPSKRASAVQLQAHPFLIREAPPMASQVDFARWIRQQMQRASSAKAPPR</sequence>
<evidence type="ECO:0000256" key="4">
    <source>
        <dbReference type="ARBA" id="ARBA00022840"/>
    </source>
</evidence>
<dbReference type="InterPro" id="IPR000719">
    <property type="entry name" value="Prot_kinase_dom"/>
</dbReference>
<evidence type="ECO:0000256" key="10">
    <source>
        <dbReference type="SAM" id="MobiDB-lite"/>
    </source>
</evidence>
<proteinExistence type="inferred from homology"/>
<dbReference type="InterPro" id="IPR008271">
    <property type="entry name" value="Ser/Thr_kinase_AS"/>
</dbReference>
<comment type="catalytic activity">
    <reaction evidence="7">
        <text>L-seryl-[protein] + ATP = O-phospho-L-seryl-[protein] + ADP + H(+)</text>
        <dbReference type="Rhea" id="RHEA:17989"/>
        <dbReference type="Rhea" id="RHEA-COMP:9863"/>
        <dbReference type="Rhea" id="RHEA-COMP:11604"/>
        <dbReference type="ChEBI" id="CHEBI:15378"/>
        <dbReference type="ChEBI" id="CHEBI:29999"/>
        <dbReference type="ChEBI" id="CHEBI:30616"/>
        <dbReference type="ChEBI" id="CHEBI:83421"/>
        <dbReference type="ChEBI" id="CHEBI:456216"/>
        <dbReference type="EC" id="2.7.12.2"/>
    </reaction>
</comment>
<keyword evidence="2" id="KW-0547">Nucleotide-binding</keyword>
<evidence type="ECO:0000256" key="6">
    <source>
        <dbReference type="ARBA" id="ARBA00038999"/>
    </source>
</evidence>
<protein>
    <recommendedName>
        <fullName evidence="6">mitogen-activated protein kinase kinase</fullName>
        <ecNumber evidence="6">2.7.12.2</ecNumber>
    </recommendedName>
</protein>
<comment type="catalytic activity">
    <reaction evidence="8">
        <text>L-threonyl-[protein] + ATP = O-phospho-L-threonyl-[protein] + ADP + H(+)</text>
        <dbReference type="Rhea" id="RHEA:46608"/>
        <dbReference type="Rhea" id="RHEA-COMP:11060"/>
        <dbReference type="Rhea" id="RHEA-COMP:11605"/>
        <dbReference type="ChEBI" id="CHEBI:15378"/>
        <dbReference type="ChEBI" id="CHEBI:30013"/>
        <dbReference type="ChEBI" id="CHEBI:30616"/>
        <dbReference type="ChEBI" id="CHEBI:61977"/>
        <dbReference type="ChEBI" id="CHEBI:456216"/>
        <dbReference type="EC" id="2.7.12.2"/>
    </reaction>
</comment>
<evidence type="ECO:0000256" key="7">
    <source>
        <dbReference type="ARBA" id="ARBA00049014"/>
    </source>
</evidence>
<dbReference type="EC" id="2.7.12.2" evidence="6"/>
<gene>
    <name evidence="12" type="ORF">Cvel_16505</name>
</gene>
<evidence type="ECO:0000256" key="2">
    <source>
        <dbReference type="ARBA" id="ARBA00022741"/>
    </source>
</evidence>